<gene>
    <name evidence="1" type="ORF">GCM10011385_11910</name>
</gene>
<reference evidence="1" key="2">
    <citation type="submission" date="2020-09" db="EMBL/GenBank/DDBJ databases">
        <authorList>
            <person name="Sun Q."/>
            <person name="Zhou Y."/>
        </authorList>
    </citation>
    <scope>NUCLEOTIDE SEQUENCE</scope>
    <source>
        <strain evidence="1">CGMCC 1.15320</strain>
    </source>
</reference>
<dbReference type="AlphaFoldDB" id="A0A916RK94"/>
<dbReference type="Proteomes" id="UP000636264">
    <property type="component" value="Unassembled WGS sequence"/>
</dbReference>
<proteinExistence type="predicted"/>
<dbReference type="PROSITE" id="PS51257">
    <property type="entry name" value="PROKAR_LIPOPROTEIN"/>
    <property type="match status" value="1"/>
</dbReference>
<dbReference type="EMBL" id="BMIF01000002">
    <property type="protein sequence ID" value="GGA59747.1"/>
    <property type="molecule type" value="Genomic_DNA"/>
</dbReference>
<evidence type="ECO:0000313" key="2">
    <source>
        <dbReference type="Proteomes" id="UP000636264"/>
    </source>
</evidence>
<name>A0A916RK94_9HYPH</name>
<protein>
    <recommendedName>
        <fullName evidence="3">Lipoprotein</fullName>
    </recommendedName>
</protein>
<evidence type="ECO:0000313" key="1">
    <source>
        <dbReference type="EMBL" id="GGA59747.1"/>
    </source>
</evidence>
<evidence type="ECO:0008006" key="3">
    <source>
        <dbReference type="Google" id="ProtNLM"/>
    </source>
</evidence>
<reference evidence="1" key="1">
    <citation type="journal article" date="2014" name="Int. J. Syst. Evol. Microbiol.">
        <title>Complete genome sequence of Corynebacterium casei LMG S-19264T (=DSM 44701T), isolated from a smear-ripened cheese.</title>
        <authorList>
            <consortium name="US DOE Joint Genome Institute (JGI-PGF)"/>
            <person name="Walter F."/>
            <person name="Albersmeier A."/>
            <person name="Kalinowski J."/>
            <person name="Ruckert C."/>
        </authorList>
    </citation>
    <scope>NUCLEOTIDE SEQUENCE</scope>
    <source>
        <strain evidence="1">CGMCC 1.15320</strain>
    </source>
</reference>
<keyword evidence="2" id="KW-1185">Reference proteome</keyword>
<accession>A0A916RK94</accession>
<sequence>MKLEAYFLIAVGILSGCATNTTAVQRDLTAESTNTLCREWLGNSDEGQRQAAANLLVRRGASLEKCQRLMANDRAIVTGIAIAGAAAAAGAAAHNGYGGGYSPSYGTAWDQFYGPYGSMWRCRDRATGRFVADYLCAGKPMHDATWPGPYI</sequence>
<comment type="caution">
    <text evidence="1">The sequence shown here is derived from an EMBL/GenBank/DDBJ whole genome shotgun (WGS) entry which is preliminary data.</text>
</comment>
<organism evidence="1 2">
    <name type="scientific">Nitratireductor aestuarii</name>
    <dbReference type="NCBI Taxonomy" id="1735103"/>
    <lineage>
        <taxon>Bacteria</taxon>
        <taxon>Pseudomonadati</taxon>
        <taxon>Pseudomonadota</taxon>
        <taxon>Alphaproteobacteria</taxon>
        <taxon>Hyphomicrobiales</taxon>
        <taxon>Phyllobacteriaceae</taxon>
        <taxon>Nitratireductor</taxon>
    </lineage>
</organism>